<evidence type="ECO:0000313" key="10">
    <source>
        <dbReference type="EMBL" id="HIH08841.1"/>
    </source>
</evidence>
<dbReference type="GO" id="GO:0005524">
    <property type="term" value="F:ATP binding"/>
    <property type="evidence" value="ECO:0007669"/>
    <property type="project" value="UniProtKB-KW"/>
</dbReference>
<dbReference type="GO" id="GO:0006437">
    <property type="term" value="P:tyrosyl-tRNA aminoacylation"/>
    <property type="evidence" value="ECO:0007669"/>
    <property type="project" value="UniProtKB-UniRule"/>
</dbReference>
<dbReference type="InterPro" id="IPR002307">
    <property type="entry name" value="Tyr-tRNA-ligase"/>
</dbReference>
<name>A0A7J4ITK7_9ARCH</name>
<dbReference type="InterPro" id="IPR014729">
    <property type="entry name" value="Rossmann-like_a/b/a_fold"/>
</dbReference>
<dbReference type="NCBIfam" id="TIGR00234">
    <property type="entry name" value="tyrS"/>
    <property type="match status" value="1"/>
</dbReference>
<protein>
    <recommendedName>
        <fullName evidence="1 8">Tyrosine--tRNA ligase</fullName>
        <ecNumber evidence="1 8">6.1.1.1</ecNumber>
    </recommendedName>
</protein>
<dbReference type="Gene3D" id="1.10.240.10">
    <property type="entry name" value="Tyrosyl-Transfer RNA Synthetase"/>
    <property type="match status" value="1"/>
</dbReference>
<evidence type="ECO:0000256" key="2">
    <source>
        <dbReference type="ARBA" id="ARBA00022598"/>
    </source>
</evidence>
<dbReference type="EMBL" id="DUFG01000027">
    <property type="protein sequence ID" value="HIH08841.1"/>
    <property type="molecule type" value="Genomic_DNA"/>
</dbReference>
<dbReference type="NCBIfam" id="NF006330">
    <property type="entry name" value="PRK08560.1"/>
    <property type="match status" value="1"/>
</dbReference>
<dbReference type="Pfam" id="PF00579">
    <property type="entry name" value="tRNA-synt_1b"/>
    <property type="match status" value="1"/>
</dbReference>
<keyword evidence="5 9" id="KW-0648">Protein biosynthesis</keyword>
<dbReference type="SUPFAM" id="SSF52374">
    <property type="entry name" value="Nucleotidylyl transferase"/>
    <property type="match status" value="1"/>
</dbReference>
<dbReference type="InterPro" id="IPR001412">
    <property type="entry name" value="aa-tRNA-synth_I_CS"/>
</dbReference>
<dbReference type="PRINTS" id="PR01040">
    <property type="entry name" value="TRNASYNTHTYR"/>
</dbReference>
<dbReference type="InterPro" id="IPR023617">
    <property type="entry name" value="Tyr-tRNA-ligase_arc/euk-type"/>
</dbReference>
<dbReference type="EMBL" id="JAGVWF010000021">
    <property type="protein sequence ID" value="MBS3059082.1"/>
    <property type="molecule type" value="Genomic_DNA"/>
</dbReference>
<keyword evidence="2 9" id="KW-0436">Ligase</keyword>
<evidence type="ECO:0000313" key="11">
    <source>
        <dbReference type="EMBL" id="MBS3059082.1"/>
    </source>
</evidence>
<dbReference type="PROSITE" id="PS00178">
    <property type="entry name" value="AA_TRNA_LIGASE_I"/>
    <property type="match status" value="1"/>
</dbReference>
<evidence type="ECO:0000256" key="4">
    <source>
        <dbReference type="ARBA" id="ARBA00022840"/>
    </source>
</evidence>
<evidence type="ECO:0000256" key="7">
    <source>
        <dbReference type="ARBA" id="ARBA00048248"/>
    </source>
</evidence>
<evidence type="ECO:0000256" key="1">
    <source>
        <dbReference type="ARBA" id="ARBA00013160"/>
    </source>
</evidence>
<dbReference type="GO" id="GO:0004831">
    <property type="term" value="F:tyrosine-tRNA ligase activity"/>
    <property type="evidence" value="ECO:0007669"/>
    <property type="project" value="UniProtKB-UniRule"/>
</dbReference>
<dbReference type="Gene3D" id="3.40.50.620">
    <property type="entry name" value="HUPs"/>
    <property type="match status" value="1"/>
</dbReference>
<gene>
    <name evidence="10" type="ORF">HA237_05745</name>
    <name evidence="11" type="ORF">J4224_01510</name>
</gene>
<reference evidence="11" key="2">
    <citation type="submission" date="2021-03" db="EMBL/GenBank/DDBJ databases">
        <authorList>
            <person name="Jaffe A."/>
        </authorList>
    </citation>
    <scope>NUCLEOTIDE SEQUENCE</scope>
    <source>
        <strain evidence="11">RIFCSPHIGHO2_01_FULL_GW2011_AR10_43_9</strain>
    </source>
</reference>
<evidence type="ECO:0000256" key="5">
    <source>
        <dbReference type="ARBA" id="ARBA00022917"/>
    </source>
</evidence>
<evidence type="ECO:0000256" key="9">
    <source>
        <dbReference type="RuleBase" id="RU363036"/>
    </source>
</evidence>
<keyword evidence="3 9" id="KW-0547">Nucleotide-binding</keyword>
<dbReference type="InterPro" id="IPR050489">
    <property type="entry name" value="Tyr-tRNA_synthase"/>
</dbReference>
<organism evidence="10 12">
    <name type="scientific">Candidatus Iainarchaeum sp</name>
    <dbReference type="NCBI Taxonomy" id="3101447"/>
    <lineage>
        <taxon>Archaea</taxon>
        <taxon>Candidatus Iainarchaeota</taxon>
        <taxon>Candidatus Iainarchaeia</taxon>
        <taxon>Candidatus Iainarchaeales</taxon>
        <taxon>Candidatus Iainarchaeaceae</taxon>
        <taxon>Candidatus Iainarchaeum</taxon>
    </lineage>
</organism>
<dbReference type="Proteomes" id="UP000577419">
    <property type="component" value="Unassembled WGS sequence"/>
</dbReference>
<dbReference type="AlphaFoldDB" id="A0A7J4ITK7"/>
<dbReference type="PIRSF" id="PIRSF006588">
    <property type="entry name" value="TyrRS_arch_euk"/>
    <property type="match status" value="1"/>
</dbReference>
<evidence type="ECO:0000256" key="6">
    <source>
        <dbReference type="ARBA" id="ARBA00023146"/>
    </source>
</evidence>
<dbReference type="PANTHER" id="PTHR46264:SF4">
    <property type="entry name" value="TYROSINE--TRNA LIGASE, CYTOPLASMIC"/>
    <property type="match status" value="1"/>
</dbReference>
<dbReference type="EC" id="6.1.1.1" evidence="1 8"/>
<evidence type="ECO:0000313" key="12">
    <source>
        <dbReference type="Proteomes" id="UP000577419"/>
    </source>
</evidence>
<dbReference type="InterPro" id="IPR002305">
    <property type="entry name" value="aa-tRNA-synth_Ic"/>
</dbReference>
<dbReference type="GO" id="GO:0005737">
    <property type="term" value="C:cytoplasm"/>
    <property type="evidence" value="ECO:0007669"/>
    <property type="project" value="UniProtKB-UniRule"/>
</dbReference>
<dbReference type="PANTHER" id="PTHR46264">
    <property type="entry name" value="TYROSINE-TRNA LIGASE"/>
    <property type="match status" value="1"/>
</dbReference>
<sequence length="331" mass="37600">MDLQEKLALVKSNTVEIVTEEELEELLSKSRKPTAYCGYEPSGEIHLGHLVTVSKLIDLENAGFNVKVLLADWHAFLNRKGSWEFIHRTAKNWESAFKKLGLKKTECVLGSRFQRSSDYIDDVLTLSLNTTIKRGMRSMQEVARDLEHAHISQVIYPLMQIADIKHLNVDVAQSGIEQRKIHMLGREILETVKYKKPVLVHTPLINSLQGEGKMSSSASESLISVRDSEEDIRSKLNNAYCPEARVEDNPVIEIARLIIFPRVERFEIERPQRFGGSISFDSIGELEKKYVARQLHPMDLKKGIAEELIRILSPVRLAFKDQPASINLESA</sequence>
<accession>A0A7J4ITK7</accession>
<comment type="catalytic activity">
    <reaction evidence="7">
        <text>tRNA(Tyr) + L-tyrosine + ATP = L-tyrosyl-tRNA(Tyr) + AMP + diphosphate + H(+)</text>
        <dbReference type="Rhea" id="RHEA:10220"/>
        <dbReference type="Rhea" id="RHEA-COMP:9706"/>
        <dbReference type="Rhea" id="RHEA-COMP:9707"/>
        <dbReference type="ChEBI" id="CHEBI:15378"/>
        <dbReference type="ChEBI" id="CHEBI:30616"/>
        <dbReference type="ChEBI" id="CHEBI:33019"/>
        <dbReference type="ChEBI" id="CHEBI:58315"/>
        <dbReference type="ChEBI" id="CHEBI:78442"/>
        <dbReference type="ChEBI" id="CHEBI:78536"/>
        <dbReference type="ChEBI" id="CHEBI:456215"/>
        <dbReference type="EC" id="6.1.1.1"/>
    </reaction>
</comment>
<proteinExistence type="inferred from homology"/>
<keyword evidence="6 9" id="KW-0030">Aminoacyl-tRNA synthetase</keyword>
<dbReference type="Proteomes" id="UP000683213">
    <property type="component" value="Unassembled WGS sequence"/>
</dbReference>
<comment type="caution">
    <text evidence="10">The sequence shown here is derived from an EMBL/GenBank/DDBJ whole genome shotgun (WGS) entry which is preliminary data.</text>
</comment>
<reference evidence="11" key="3">
    <citation type="submission" date="2021-05" db="EMBL/GenBank/DDBJ databases">
        <title>Protein family content uncovers lineage relationships and bacterial pathway maintenance mechanisms in DPANN archaea.</title>
        <authorList>
            <person name="Castelle C.J."/>
            <person name="Meheust R."/>
            <person name="Jaffe A.L."/>
            <person name="Seitz K."/>
            <person name="Gong X."/>
            <person name="Baker B.J."/>
            <person name="Banfield J.F."/>
        </authorList>
    </citation>
    <scope>NUCLEOTIDE SEQUENCE</scope>
    <source>
        <strain evidence="11">RIFCSPHIGHO2_01_FULL_GW2011_AR10_43_9</strain>
    </source>
</reference>
<comment type="similarity">
    <text evidence="9">Belongs to the class-I aminoacyl-tRNA synthetase family.</text>
</comment>
<evidence type="ECO:0000256" key="8">
    <source>
        <dbReference type="NCBIfam" id="TIGR00234"/>
    </source>
</evidence>
<reference evidence="12" key="1">
    <citation type="journal article" date="2020" name="bioRxiv">
        <title>A rank-normalized archaeal taxonomy based on genome phylogeny resolves widespread incomplete and uneven classifications.</title>
        <authorList>
            <person name="Rinke C."/>
            <person name="Chuvochina M."/>
            <person name="Mussig A.J."/>
            <person name="Chaumeil P.-A."/>
            <person name="Waite D.W."/>
            <person name="Whitman W.B."/>
            <person name="Parks D.H."/>
            <person name="Hugenholtz P."/>
        </authorList>
    </citation>
    <scope>NUCLEOTIDE SEQUENCE [LARGE SCALE GENOMIC DNA]</scope>
</reference>
<evidence type="ECO:0000256" key="3">
    <source>
        <dbReference type="ARBA" id="ARBA00022741"/>
    </source>
</evidence>
<keyword evidence="4 9" id="KW-0067">ATP-binding</keyword>